<name>A0A6C0LWD5_9ZZZZ</name>
<evidence type="ECO:0000313" key="1">
    <source>
        <dbReference type="EMBL" id="QHU35166.1"/>
    </source>
</evidence>
<organism evidence="1">
    <name type="scientific">viral metagenome</name>
    <dbReference type="NCBI Taxonomy" id="1070528"/>
    <lineage>
        <taxon>unclassified sequences</taxon>
        <taxon>metagenomes</taxon>
        <taxon>organismal metagenomes</taxon>
    </lineage>
</organism>
<sequence>MPIKNIKAINTEMRKLMDKYIDSNSDTLLQGILSIKNGKESTTGKFNLDDEKNYVNLFYSLLRFSSRNTIQNNKLNFTIADKSGNVLINTSLNIENNTLKKAVDGNVQSEMTNSSIFDILKNREYGIFVDSTVPNKAYFGFKLGFGRTHNDTDAVILITISD</sequence>
<accession>A0A6C0LWD5</accession>
<dbReference type="EMBL" id="MN740584">
    <property type="protein sequence ID" value="QHU35166.1"/>
    <property type="molecule type" value="Genomic_DNA"/>
</dbReference>
<proteinExistence type="predicted"/>
<reference evidence="1" key="1">
    <citation type="journal article" date="2020" name="Nature">
        <title>Giant virus diversity and host interactions through global metagenomics.</title>
        <authorList>
            <person name="Schulz F."/>
            <person name="Roux S."/>
            <person name="Paez-Espino D."/>
            <person name="Jungbluth S."/>
            <person name="Walsh D.A."/>
            <person name="Denef V.J."/>
            <person name="McMahon K.D."/>
            <person name="Konstantinidis K.T."/>
            <person name="Eloe-Fadrosh E.A."/>
            <person name="Kyrpides N.C."/>
            <person name="Woyke T."/>
        </authorList>
    </citation>
    <scope>NUCLEOTIDE SEQUENCE</scope>
    <source>
        <strain evidence="1">GVMAG-S-1017745-26</strain>
    </source>
</reference>
<dbReference type="AlphaFoldDB" id="A0A6C0LWD5"/>
<protein>
    <submittedName>
        <fullName evidence="1">Uncharacterized protein</fullName>
    </submittedName>
</protein>